<dbReference type="PANTHER" id="PTHR30408">
    <property type="entry name" value="TYPE-1 RESTRICTION ENZYME ECOKI SPECIFICITY PROTEIN"/>
    <property type="match status" value="1"/>
</dbReference>
<dbReference type="SUPFAM" id="SSF116734">
    <property type="entry name" value="DNA methylase specificity domain"/>
    <property type="match status" value="2"/>
</dbReference>
<keyword evidence="3" id="KW-0238">DNA-binding</keyword>
<dbReference type="InterPro" id="IPR000055">
    <property type="entry name" value="Restrct_endonuc_typeI_TRD"/>
</dbReference>
<dbReference type="InterPro" id="IPR044946">
    <property type="entry name" value="Restrct_endonuc_typeI_TRD_sf"/>
</dbReference>
<dbReference type="Gene3D" id="1.10.287.1120">
    <property type="entry name" value="Bipartite methylase S protein"/>
    <property type="match status" value="1"/>
</dbReference>
<dbReference type="RefSeq" id="WP_011417937.1">
    <property type="nucleotide sequence ID" value="NC_007759.1"/>
</dbReference>
<evidence type="ECO:0000256" key="1">
    <source>
        <dbReference type="ARBA" id="ARBA00010923"/>
    </source>
</evidence>
<name>Q2LV07_SYNAS</name>
<accession>Q2LV07</accession>
<reference evidence="5 6" key="1">
    <citation type="journal article" date="2007" name="Proc. Natl. Acad. Sci. U.S.A.">
        <title>The genome of Syntrophus aciditrophicus: life at the thermodynamic limit of microbial growth.</title>
        <authorList>
            <person name="McInerney M.J."/>
            <person name="Rohlin L."/>
            <person name="Mouttaki H."/>
            <person name="Kim U."/>
            <person name="Krupp R.S."/>
            <person name="Rios-Hernandez L."/>
            <person name="Sieber J."/>
            <person name="Struchtemeyer C.G."/>
            <person name="Bhattacharyya A."/>
            <person name="Campbell J.W."/>
            <person name="Gunsalus R.P."/>
        </authorList>
    </citation>
    <scope>NUCLEOTIDE SEQUENCE [LARGE SCALE GENOMIC DNA]</scope>
    <source>
        <strain evidence="5 6">SB</strain>
    </source>
</reference>
<evidence type="ECO:0000256" key="2">
    <source>
        <dbReference type="ARBA" id="ARBA00022747"/>
    </source>
</evidence>
<dbReference type="KEGG" id="sat:SYN_00495"/>
<dbReference type="REBASE" id="11847">
    <property type="entry name" value="S.SacSBORF493P"/>
</dbReference>
<dbReference type="InParanoid" id="Q2LV07"/>
<dbReference type="Pfam" id="PF01420">
    <property type="entry name" value="Methylase_S"/>
    <property type="match status" value="2"/>
</dbReference>
<feature type="domain" description="Type I restriction modification DNA specificity" evidence="4">
    <location>
        <begin position="227"/>
        <end position="355"/>
    </location>
</feature>
<dbReference type="GO" id="GO:0009307">
    <property type="term" value="P:DNA restriction-modification system"/>
    <property type="evidence" value="ECO:0007669"/>
    <property type="project" value="UniProtKB-KW"/>
</dbReference>
<evidence type="ECO:0000313" key="5">
    <source>
        <dbReference type="EMBL" id="ABC77916.1"/>
    </source>
</evidence>
<gene>
    <name evidence="5" type="ORF">SYN_00495</name>
</gene>
<evidence type="ECO:0000256" key="3">
    <source>
        <dbReference type="ARBA" id="ARBA00023125"/>
    </source>
</evidence>
<dbReference type="Proteomes" id="UP000001933">
    <property type="component" value="Chromosome"/>
</dbReference>
<keyword evidence="6" id="KW-1185">Reference proteome</keyword>
<organism evidence="5 6">
    <name type="scientific">Syntrophus aciditrophicus (strain SB)</name>
    <dbReference type="NCBI Taxonomy" id="56780"/>
    <lineage>
        <taxon>Bacteria</taxon>
        <taxon>Pseudomonadati</taxon>
        <taxon>Thermodesulfobacteriota</taxon>
        <taxon>Syntrophia</taxon>
        <taxon>Syntrophales</taxon>
        <taxon>Syntrophaceae</taxon>
        <taxon>Syntrophus</taxon>
    </lineage>
</organism>
<feature type="domain" description="Type I restriction modification DNA specificity" evidence="4">
    <location>
        <begin position="9"/>
        <end position="188"/>
    </location>
</feature>
<dbReference type="STRING" id="56780.SYN_00495"/>
<dbReference type="PANTHER" id="PTHR30408:SF12">
    <property type="entry name" value="TYPE I RESTRICTION ENZYME MJAVIII SPECIFICITY SUBUNIT"/>
    <property type="match status" value="1"/>
</dbReference>
<proteinExistence type="inferred from homology"/>
<protein>
    <submittedName>
        <fullName evidence="5">Type I restriction-modification system specificity subunit</fullName>
    </submittedName>
</protein>
<comment type="similarity">
    <text evidence="1">Belongs to the type-I restriction system S methylase family.</text>
</comment>
<dbReference type="Gene3D" id="3.90.220.20">
    <property type="entry name" value="DNA methylase specificity domains"/>
    <property type="match status" value="2"/>
</dbReference>
<dbReference type="AlphaFoldDB" id="Q2LV07"/>
<sequence length="404" mass="45091">MEIKTSAIPSDWKMMTLGQVGVTVTGKTPSKDNPEDWGDLLSFITPTDIISDSKHLKTVARKLSGSGINTLKKMIIPAGSVVVTCIGSDMGKVVINSYDSVTNQQINSIKVNDNNNKDFVYYLLKNSYSILRNHAIGGSTMPILNKSTFESLEFIFPSLTEQQAIAAALSSLDDKIELLRTQNKTLENITQTIFKHWFVDFEFPGKDGNPYKSSGGKMIESALGKIPNNWRIGKYEDVVDVVTGKGMKKDNLRSNGLYKVLGANGEIGKTDEYLFDEDLILTGRVGTLGTIFISRGKVWISDNVLISKPKSDENCYFAYFQLRKLNLESLNRGSTQPLITQTDLKNVEIILPPKEILFDWHCMASSLFTKIFNNDFQINTLSKIRDTLLPKLMKGEIRVASFNN</sequence>
<evidence type="ECO:0000313" key="6">
    <source>
        <dbReference type="Proteomes" id="UP000001933"/>
    </source>
</evidence>
<dbReference type="eggNOG" id="COG0732">
    <property type="taxonomic scope" value="Bacteria"/>
</dbReference>
<dbReference type="HOGENOM" id="CLU_021095_2_1_7"/>
<dbReference type="CDD" id="cd17266">
    <property type="entry name" value="RMtype1_S_Sau1132ORF3780P-TRD2-CR2_like"/>
    <property type="match status" value="1"/>
</dbReference>
<dbReference type="GO" id="GO:0003677">
    <property type="term" value="F:DNA binding"/>
    <property type="evidence" value="ECO:0007669"/>
    <property type="project" value="UniProtKB-KW"/>
</dbReference>
<dbReference type="InterPro" id="IPR052021">
    <property type="entry name" value="Type-I_RS_S_subunit"/>
</dbReference>
<dbReference type="CDD" id="cd17516">
    <property type="entry name" value="RMtype1_S_HinAWORF1578P-TRD2-CR2_like"/>
    <property type="match status" value="1"/>
</dbReference>
<keyword evidence="2" id="KW-0680">Restriction system</keyword>
<dbReference type="OrthoDB" id="9798929at2"/>
<dbReference type="EMBL" id="CP000252">
    <property type="protein sequence ID" value="ABC77916.1"/>
    <property type="molecule type" value="Genomic_DNA"/>
</dbReference>
<evidence type="ECO:0000259" key="4">
    <source>
        <dbReference type="Pfam" id="PF01420"/>
    </source>
</evidence>